<gene>
    <name evidence="11" type="ORF">ACFQ0P_09425</name>
</gene>
<dbReference type="EMBL" id="JBHTII010000001">
    <property type="protein sequence ID" value="MFD0790620.1"/>
    <property type="molecule type" value="Genomic_DNA"/>
</dbReference>
<dbReference type="PANTHER" id="PTHR32309">
    <property type="entry name" value="TYROSINE-PROTEIN KINASE"/>
    <property type="match status" value="1"/>
</dbReference>
<evidence type="ECO:0000256" key="2">
    <source>
        <dbReference type="ARBA" id="ARBA00006683"/>
    </source>
</evidence>
<comment type="caution">
    <text evidence="11">The sequence shown here is derived from an EMBL/GenBank/DDBJ whole genome shotgun (WGS) entry which is preliminary data.</text>
</comment>
<evidence type="ECO:0000256" key="6">
    <source>
        <dbReference type="ARBA" id="ARBA00022840"/>
    </source>
</evidence>
<dbReference type="CDD" id="cd05387">
    <property type="entry name" value="BY-kinase"/>
    <property type="match status" value="1"/>
</dbReference>
<dbReference type="Gene3D" id="3.40.50.300">
    <property type="entry name" value="P-loop containing nucleotide triphosphate hydrolases"/>
    <property type="match status" value="1"/>
</dbReference>
<dbReference type="RefSeq" id="WP_204978454.1">
    <property type="nucleotide sequence ID" value="NZ_JBHTII010000001.1"/>
</dbReference>
<feature type="transmembrane region" description="Helical" evidence="9">
    <location>
        <begin position="177"/>
        <end position="198"/>
    </location>
</feature>
<keyword evidence="6" id="KW-0067">ATP-binding</keyword>
<evidence type="ECO:0000256" key="4">
    <source>
        <dbReference type="ARBA" id="ARBA00022692"/>
    </source>
</evidence>
<accession>A0ABW3AIS9</accession>
<feature type="domain" description="Polysaccharide chain length determinant N-terminal" evidence="10">
    <location>
        <begin position="2"/>
        <end position="87"/>
    </location>
</feature>
<dbReference type="PANTHER" id="PTHR32309:SF13">
    <property type="entry name" value="FERRIC ENTEROBACTIN TRANSPORT PROTEIN FEPE"/>
    <property type="match status" value="1"/>
</dbReference>
<evidence type="ECO:0000256" key="9">
    <source>
        <dbReference type="SAM" id="Phobius"/>
    </source>
</evidence>
<dbReference type="InterPro" id="IPR027417">
    <property type="entry name" value="P-loop_NTPase"/>
</dbReference>
<keyword evidence="5" id="KW-0547">Nucleotide-binding</keyword>
<keyword evidence="4 9" id="KW-0812">Transmembrane</keyword>
<reference evidence="12" key="1">
    <citation type="journal article" date="2019" name="Int. J. Syst. Evol. Microbiol.">
        <title>The Global Catalogue of Microorganisms (GCM) 10K type strain sequencing project: providing services to taxonomists for standard genome sequencing and annotation.</title>
        <authorList>
            <consortium name="The Broad Institute Genomics Platform"/>
            <consortium name="The Broad Institute Genome Sequencing Center for Infectious Disease"/>
            <person name="Wu L."/>
            <person name="Ma J."/>
        </authorList>
    </citation>
    <scope>NUCLEOTIDE SEQUENCE [LARGE SCALE GENOMIC DNA]</scope>
    <source>
        <strain evidence="12">CCUG 54523</strain>
    </source>
</reference>
<dbReference type="Pfam" id="PF02706">
    <property type="entry name" value="Wzz"/>
    <property type="match status" value="1"/>
</dbReference>
<dbReference type="SUPFAM" id="SSF52540">
    <property type="entry name" value="P-loop containing nucleoside triphosphate hydrolases"/>
    <property type="match status" value="1"/>
</dbReference>
<keyword evidence="11" id="KW-0808">Transferase</keyword>
<keyword evidence="3" id="KW-1003">Cell membrane</keyword>
<protein>
    <submittedName>
        <fullName evidence="11">Polysaccharide biosynthesis tyrosine autokinase</fullName>
        <ecNumber evidence="11">2.7.10.2</ecNumber>
    </submittedName>
</protein>
<dbReference type="NCBIfam" id="TIGR01007">
    <property type="entry name" value="eps_fam"/>
    <property type="match status" value="1"/>
</dbReference>
<evidence type="ECO:0000256" key="8">
    <source>
        <dbReference type="ARBA" id="ARBA00023136"/>
    </source>
</evidence>
<dbReference type="GO" id="GO:0004715">
    <property type="term" value="F:non-membrane spanning protein tyrosine kinase activity"/>
    <property type="evidence" value="ECO:0007669"/>
    <property type="project" value="UniProtKB-EC"/>
</dbReference>
<evidence type="ECO:0000259" key="10">
    <source>
        <dbReference type="Pfam" id="PF02706"/>
    </source>
</evidence>
<comment type="subcellular location">
    <subcellularLocation>
        <location evidence="1">Cell membrane</location>
        <topology evidence="1">Multi-pass membrane protein</topology>
    </subcellularLocation>
</comment>
<comment type="similarity">
    <text evidence="2">Belongs to the CpsC/CapA family.</text>
</comment>
<evidence type="ECO:0000256" key="3">
    <source>
        <dbReference type="ARBA" id="ARBA00022475"/>
    </source>
</evidence>
<sequence length="462" mass="48271">MELTDYIRILRKSWLLILATVLVLVAIAAAWSLTRTPQYEAASKVFVSAQGGTSIGDLQQGSTFTQSRLAAYVELVETPTVLDPVIEILDLDTTAAELAEHVTASAPPDTPIITITVTDPDPQTAADISNAIAASLTASVVELETLPTTGTSPVKLTAVADALPADAPATPNVPLTLALAAVLGLALGIGVGVLRTVLDNRVRMPRHVAEVTDHPLIGSIPFDADAKRRPIILQASPHDPRSEAFRALRTNLQFLDMDGGHSFVVTSSVSSEGKTTTAVNLAIALSDAGKRVVLIDADLRKPKVAEYMQIEGAAGLTDVLIGRAQLEDVLLPWGRLGLRVLPAGPVPPNPSELLGSPQMQQLITRLAAETDIILLDAPPLLPVTDAAVIAARATGAIVVVAAGSTTKHQLKNAIGILDGVDARVSGVVLTMLPTRGADAYGYGYGYGYGETGRTEGDSRSVA</sequence>
<proteinExistence type="inferred from homology"/>
<dbReference type="InterPro" id="IPR033756">
    <property type="entry name" value="YlxH/NBP35"/>
</dbReference>
<keyword evidence="7 9" id="KW-1133">Transmembrane helix</keyword>
<evidence type="ECO:0000313" key="12">
    <source>
        <dbReference type="Proteomes" id="UP001597055"/>
    </source>
</evidence>
<dbReference type="EC" id="2.7.10.2" evidence="11"/>
<evidence type="ECO:0000256" key="7">
    <source>
        <dbReference type="ARBA" id="ARBA00022989"/>
    </source>
</evidence>
<evidence type="ECO:0000256" key="1">
    <source>
        <dbReference type="ARBA" id="ARBA00004651"/>
    </source>
</evidence>
<dbReference type="InterPro" id="IPR003856">
    <property type="entry name" value="LPS_length_determ_N"/>
</dbReference>
<dbReference type="InterPro" id="IPR005702">
    <property type="entry name" value="Wzc-like_C"/>
</dbReference>
<evidence type="ECO:0000256" key="5">
    <source>
        <dbReference type="ARBA" id="ARBA00022741"/>
    </source>
</evidence>
<keyword evidence="8 9" id="KW-0472">Membrane</keyword>
<organism evidence="11 12">
    <name type="scientific">Microbacterium insulae</name>
    <dbReference type="NCBI Taxonomy" id="483014"/>
    <lineage>
        <taxon>Bacteria</taxon>
        <taxon>Bacillati</taxon>
        <taxon>Actinomycetota</taxon>
        <taxon>Actinomycetes</taxon>
        <taxon>Micrococcales</taxon>
        <taxon>Microbacteriaceae</taxon>
        <taxon>Microbacterium</taxon>
    </lineage>
</organism>
<name>A0ABW3AIS9_9MICO</name>
<dbReference type="Proteomes" id="UP001597055">
    <property type="component" value="Unassembled WGS sequence"/>
</dbReference>
<dbReference type="InterPro" id="IPR050445">
    <property type="entry name" value="Bact_polysacc_biosynth/exp"/>
</dbReference>
<keyword evidence="12" id="KW-1185">Reference proteome</keyword>
<evidence type="ECO:0000313" key="11">
    <source>
        <dbReference type="EMBL" id="MFD0790620.1"/>
    </source>
</evidence>
<dbReference type="Pfam" id="PF10609">
    <property type="entry name" value="ParA"/>
    <property type="match status" value="1"/>
</dbReference>